<evidence type="ECO:0000313" key="1">
    <source>
        <dbReference type="EMBL" id="POZ52867.1"/>
    </source>
</evidence>
<protein>
    <submittedName>
        <fullName evidence="1">Uncharacterized protein</fullName>
    </submittedName>
</protein>
<evidence type="ECO:0000313" key="2">
    <source>
        <dbReference type="Proteomes" id="UP000237423"/>
    </source>
</evidence>
<comment type="caution">
    <text evidence="1">The sequence shown here is derived from an EMBL/GenBank/DDBJ whole genome shotgun (WGS) entry which is preliminary data.</text>
</comment>
<dbReference type="AlphaFoldDB" id="A0A2S5CQ31"/>
<organism evidence="1 2">
    <name type="scientific">Methylovulum psychrotolerans</name>
    <dbReference type="NCBI Taxonomy" id="1704499"/>
    <lineage>
        <taxon>Bacteria</taxon>
        <taxon>Pseudomonadati</taxon>
        <taxon>Pseudomonadota</taxon>
        <taxon>Gammaproteobacteria</taxon>
        <taxon>Methylococcales</taxon>
        <taxon>Methylococcaceae</taxon>
        <taxon>Methylovulum</taxon>
    </lineage>
</organism>
<name>A0A2S5CQ31_9GAMM</name>
<dbReference type="Proteomes" id="UP000237423">
    <property type="component" value="Unassembled WGS sequence"/>
</dbReference>
<dbReference type="EMBL" id="PGFZ01000002">
    <property type="protein sequence ID" value="POZ52867.1"/>
    <property type="molecule type" value="Genomic_DNA"/>
</dbReference>
<sequence length="145" mass="16164">MLWHSEPKNTLLNIDIYYVFIYIHGSIDVNSCPKYKLLVDALLASGAGVDNINGPFVLSSYGLFPKLYDRVDLPNALAACVKNIKSLPLDGISGVYGVSKGIAFEAGSEFRKNYTYVLEHHKEIYKLLLSCDPGCFIQYPRPDGR</sequence>
<reference evidence="1 2" key="1">
    <citation type="submission" date="2017-11" db="EMBL/GenBank/DDBJ databases">
        <title>Draft Genome Sequence of Methylobacter psychrotolerans Sph1T, an Obligate Methanotroph from Low-Temperature Environments.</title>
        <authorList>
            <person name="Oshkin I.Y."/>
            <person name="Miroshnikov K."/>
            <person name="Belova S.E."/>
            <person name="Korzhenkov A."/>
            <person name="Toshchakov S.V."/>
            <person name="Dedysh S.N."/>
        </authorList>
    </citation>
    <scope>NUCLEOTIDE SEQUENCE [LARGE SCALE GENOMIC DNA]</scope>
    <source>
        <strain evidence="1 2">Sph1</strain>
    </source>
</reference>
<proteinExistence type="predicted"/>
<accession>A0A2S5CQ31</accession>
<dbReference type="RefSeq" id="WP_211299171.1">
    <property type="nucleotide sequence ID" value="NZ_PGFZ01000002.1"/>
</dbReference>
<gene>
    <name evidence="1" type="ORF">AADEFJLK_01477</name>
</gene>